<dbReference type="PROSITE" id="PS01358">
    <property type="entry name" value="ZF_RANBP2_1"/>
    <property type="match status" value="1"/>
</dbReference>
<dbReference type="OMA" id="CICKDED"/>
<dbReference type="AlphaFoldDB" id="A0A8J5X7A7"/>
<dbReference type="PANTHER" id="PTHR45766:SF6">
    <property type="entry name" value="SWI_SNF-RELATED MATRIX-ASSOCIATED ACTIN-DEPENDENT REGULATOR OF CHROMATIN SUBFAMILY A-LIKE PROTEIN 1"/>
    <property type="match status" value="1"/>
</dbReference>
<feature type="region of interest" description="Disordered" evidence="6">
    <location>
        <begin position="502"/>
        <end position="529"/>
    </location>
</feature>
<dbReference type="PROSITE" id="PS51192">
    <property type="entry name" value="HELICASE_ATP_BIND_1"/>
    <property type="match status" value="1"/>
</dbReference>
<evidence type="ECO:0000259" key="8">
    <source>
        <dbReference type="PROSITE" id="PS51192"/>
    </source>
</evidence>
<dbReference type="PROSITE" id="PS51194">
    <property type="entry name" value="HELICASE_CTER"/>
    <property type="match status" value="1"/>
</dbReference>
<evidence type="ECO:0000256" key="1">
    <source>
        <dbReference type="ARBA" id="ARBA00022723"/>
    </source>
</evidence>
<dbReference type="GO" id="GO:0006281">
    <property type="term" value="P:DNA repair"/>
    <property type="evidence" value="ECO:0007669"/>
    <property type="project" value="TreeGrafter"/>
</dbReference>
<dbReference type="InterPro" id="IPR036443">
    <property type="entry name" value="Znf_RanBP2_sf"/>
</dbReference>
<dbReference type="InterPro" id="IPR027417">
    <property type="entry name" value="P-loop_NTPase"/>
</dbReference>
<evidence type="ECO:0000313" key="10">
    <source>
        <dbReference type="EMBL" id="KAG8462716.1"/>
    </source>
</evidence>
<feature type="compositionally biased region" description="Gly residues" evidence="6">
    <location>
        <begin position="142"/>
        <end position="158"/>
    </location>
</feature>
<evidence type="ECO:0000256" key="2">
    <source>
        <dbReference type="ARBA" id="ARBA00022771"/>
    </source>
</evidence>
<dbReference type="SMART" id="SM00487">
    <property type="entry name" value="DEXDc"/>
    <property type="match status" value="1"/>
</dbReference>
<dbReference type="CDD" id="cd00085">
    <property type="entry name" value="HNHc"/>
    <property type="match status" value="1"/>
</dbReference>
<dbReference type="Gene3D" id="3.40.50.10810">
    <property type="entry name" value="Tandem AAA-ATPase domain"/>
    <property type="match status" value="1"/>
</dbReference>
<dbReference type="SUPFAM" id="SSF52540">
    <property type="entry name" value="P-loop containing nucleoside triphosphate hydrolases"/>
    <property type="match status" value="2"/>
</dbReference>
<dbReference type="InterPro" id="IPR014001">
    <property type="entry name" value="Helicase_ATP-bd"/>
</dbReference>
<dbReference type="SMART" id="SM00490">
    <property type="entry name" value="HELICc"/>
    <property type="match status" value="1"/>
</dbReference>
<evidence type="ECO:0000256" key="5">
    <source>
        <dbReference type="PROSITE-ProRule" id="PRU00322"/>
    </source>
</evidence>
<evidence type="ECO:0000256" key="6">
    <source>
        <dbReference type="SAM" id="MobiDB-lite"/>
    </source>
</evidence>
<dbReference type="Pfam" id="PF00271">
    <property type="entry name" value="Helicase_C"/>
    <property type="match status" value="1"/>
</dbReference>
<dbReference type="PROSITE" id="PS50199">
    <property type="entry name" value="ZF_RANBP2_2"/>
    <property type="match status" value="1"/>
</dbReference>
<reference evidence="10" key="1">
    <citation type="submission" date="2021-05" db="EMBL/GenBank/DDBJ databases">
        <title>The genome of the haptophyte Pavlova lutheri (Diacronema luteri, Pavlovales) - a model for lipid biosynthesis in eukaryotic algae.</title>
        <authorList>
            <person name="Hulatt C.J."/>
            <person name="Posewitz M.C."/>
        </authorList>
    </citation>
    <scope>NUCLEOTIDE SEQUENCE</scope>
    <source>
        <strain evidence="10">NIVA-4/92</strain>
    </source>
</reference>
<dbReference type="GO" id="GO:0016787">
    <property type="term" value="F:hydrolase activity"/>
    <property type="evidence" value="ECO:0007669"/>
    <property type="project" value="UniProtKB-KW"/>
</dbReference>
<dbReference type="Gene3D" id="4.10.1060.10">
    <property type="entry name" value="Zinc finger, RanBP2-type"/>
    <property type="match status" value="1"/>
</dbReference>
<dbReference type="CDD" id="cd18793">
    <property type="entry name" value="SF2_C_SNF"/>
    <property type="match status" value="1"/>
</dbReference>
<keyword evidence="3" id="KW-0378">Hydrolase</keyword>
<dbReference type="InterPro" id="IPR038718">
    <property type="entry name" value="SNF2-like_sf"/>
</dbReference>
<feature type="domain" description="Helicase C-terminal" evidence="9">
    <location>
        <begin position="349"/>
        <end position="510"/>
    </location>
</feature>
<dbReference type="GO" id="GO:0005524">
    <property type="term" value="F:ATP binding"/>
    <property type="evidence" value="ECO:0007669"/>
    <property type="project" value="InterPro"/>
</dbReference>
<dbReference type="PANTHER" id="PTHR45766">
    <property type="entry name" value="DNA ANNEALING HELICASE AND ENDONUCLEASE ZRANB3 FAMILY MEMBER"/>
    <property type="match status" value="1"/>
</dbReference>
<evidence type="ECO:0000259" key="9">
    <source>
        <dbReference type="PROSITE" id="PS51194"/>
    </source>
</evidence>
<evidence type="ECO:0000256" key="3">
    <source>
        <dbReference type="ARBA" id="ARBA00022801"/>
    </source>
</evidence>
<dbReference type="EMBL" id="JAGTXO010000019">
    <property type="protein sequence ID" value="KAG8462716.1"/>
    <property type="molecule type" value="Genomic_DNA"/>
</dbReference>
<dbReference type="InterPro" id="IPR003615">
    <property type="entry name" value="HNH_nuc"/>
</dbReference>
<feature type="domain" description="Helicase ATP-binding" evidence="8">
    <location>
        <begin position="29"/>
        <end position="221"/>
    </location>
</feature>
<evidence type="ECO:0000256" key="4">
    <source>
        <dbReference type="ARBA" id="ARBA00022833"/>
    </source>
</evidence>
<evidence type="ECO:0008006" key="12">
    <source>
        <dbReference type="Google" id="ProtNLM"/>
    </source>
</evidence>
<sequence>MADDPADDATTRFDYIYARLLPFQKEGVEWAIKRGGRCLIADEMGLGKTVQAIALLARYEADWPALVVCPSSMRGAWVDELERWMPTLPPARIRVVRGRADVDASRAADAAIVVCTYGLCTDGSAAAASLLPPEAAASPARRGGGGHGGGGGGAGTRGASGRRFGMVVIDESHALKSRTSQRTKALQPVMAAATRLVLLSGTPALARPAELYPQLAALLPPGALGSWTAFSTRFCAAHRGRFKWEASGASNLPELHEQVLKPVMIRRLKADVLTQLPAKRRQRIVLELDPHCAAARALAKLGDARRTAGLDAAALSGAAAWEGQCAHRQLLNESWQATGIAKLEPACAYVREILENSAPQHRVLVFAHHAAVLDGIETALARAQVSYIRIDGAVPAAERTRLVSRFQDPSSAVRLALLSVTAAGQGLTLTAASTVVFVELHWTPGVLLQAEDRAHRIGQRSAVHVAFLALDALGSFDEDMWRCVGRKMNVVGRALDGEGRRIDAQEARTAPRAADGGVESGGSAARASTDDDDLVDFFARTARLLRGKNGNGGAVGGKAGGGGKSAAQLPVVGADIRAFFTGARGDGAVRRTCSSGGGGDGATAEAGTPDARARAVPAQSAEADAVSISSDEPADDAASAPRACARALPASPACARVGAPASASARAARREHGAVVAAARDAAPWACALCTLENAPSRRACAACDAPRGAQPAAWPHARTPARARAAAGTDALGVRAGVGDGKAAVGAARPEVAGADSADDADMRFAQCVAFSVSANSGRFALLAGGCGGNTGPIASFAAQLVADAAAAAGCPPAARDASATEVAAATGARERSARARSELEGELRAVLRCAAPRAAAVCDALCALAAEWAALPASERRALCGMPVRVPLAQAAARLAAAGASGVAAGGGERDGGECFTRYATGAARMAGDVADAHAAVTAAPAAAGVDACCGWCSKAVGAAHIAKPAGSANGGGDGGGGGGASLLAWCSWECRQQLLLRSSGEIRRQLFALEAGTCQKPGCARDAHALFRRVRALQPAERMQLLMAERFPWTRRMLDAPCEGDFWQADHTLPVAEGGGCCGIGNFRTLCVPCHRQETEALRRRLEERKRKAAAAGTADIRQMLGARAPKLLAGARTDGSCGTAGASAQADSSAHDKADRVHCCLGIEPGVAPRSARHAGGRVVIDLVDVDVDDASEGV</sequence>
<dbReference type="InterPro" id="IPR000330">
    <property type="entry name" value="SNF2_N"/>
</dbReference>
<gene>
    <name evidence="10" type="ORF">KFE25_004692</name>
</gene>
<dbReference type="Pfam" id="PF00176">
    <property type="entry name" value="SNF2-rel_dom"/>
    <property type="match status" value="1"/>
</dbReference>
<dbReference type="GO" id="GO:0008270">
    <property type="term" value="F:zinc ion binding"/>
    <property type="evidence" value="ECO:0007669"/>
    <property type="project" value="UniProtKB-KW"/>
</dbReference>
<dbReference type="OrthoDB" id="2801544at2759"/>
<organism evidence="10 11">
    <name type="scientific">Diacronema lutheri</name>
    <name type="common">Unicellular marine alga</name>
    <name type="synonym">Monochrysis lutheri</name>
    <dbReference type="NCBI Taxonomy" id="2081491"/>
    <lineage>
        <taxon>Eukaryota</taxon>
        <taxon>Haptista</taxon>
        <taxon>Haptophyta</taxon>
        <taxon>Pavlovophyceae</taxon>
        <taxon>Pavlovales</taxon>
        <taxon>Pavlovaceae</taxon>
        <taxon>Diacronema</taxon>
    </lineage>
</organism>
<feature type="region of interest" description="Disordered" evidence="6">
    <location>
        <begin position="136"/>
        <end position="158"/>
    </location>
</feature>
<feature type="domain" description="RanBP2-type" evidence="7">
    <location>
        <begin position="680"/>
        <end position="710"/>
    </location>
</feature>
<dbReference type="InterPro" id="IPR001876">
    <property type="entry name" value="Znf_RanBP2"/>
</dbReference>
<evidence type="ECO:0000259" key="7">
    <source>
        <dbReference type="PROSITE" id="PS50199"/>
    </source>
</evidence>
<keyword evidence="11" id="KW-1185">Reference proteome</keyword>
<dbReference type="GO" id="GO:0031297">
    <property type="term" value="P:replication fork processing"/>
    <property type="evidence" value="ECO:0007669"/>
    <property type="project" value="TreeGrafter"/>
</dbReference>
<dbReference type="GO" id="GO:0043596">
    <property type="term" value="C:nuclear replication fork"/>
    <property type="evidence" value="ECO:0007669"/>
    <property type="project" value="TreeGrafter"/>
</dbReference>
<dbReference type="InterPro" id="IPR049730">
    <property type="entry name" value="SNF2/RAD54-like_C"/>
</dbReference>
<dbReference type="Proteomes" id="UP000751190">
    <property type="component" value="Unassembled WGS sequence"/>
</dbReference>
<name>A0A8J5X7A7_DIALT</name>
<dbReference type="CDD" id="cd18010">
    <property type="entry name" value="DEXHc_HARP_SMARCAL1"/>
    <property type="match status" value="1"/>
</dbReference>
<evidence type="ECO:0000313" key="11">
    <source>
        <dbReference type="Proteomes" id="UP000751190"/>
    </source>
</evidence>
<comment type="caution">
    <text evidence="10">The sequence shown here is derived from an EMBL/GenBank/DDBJ whole genome shotgun (WGS) entry which is preliminary data.</text>
</comment>
<protein>
    <recommendedName>
        <fullName evidence="12">DNA annealing helicase and endonuclease ZRANB3</fullName>
    </recommendedName>
</protein>
<keyword evidence="1" id="KW-0479">Metal-binding</keyword>
<feature type="region of interest" description="Disordered" evidence="6">
    <location>
        <begin position="590"/>
        <end position="640"/>
    </location>
</feature>
<keyword evidence="2 5" id="KW-0863">Zinc-finger</keyword>
<dbReference type="InterPro" id="IPR001650">
    <property type="entry name" value="Helicase_C-like"/>
</dbReference>
<proteinExistence type="predicted"/>
<accession>A0A8J5X7A7</accession>
<dbReference type="Gene3D" id="3.40.50.300">
    <property type="entry name" value="P-loop containing nucleotide triphosphate hydrolases"/>
    <property type="match status" value="1"/>
</dbReference>
<dbReference type="SUPFAM" id="SSF90209">
    <property type="entry name" value="Ran binding protein zinc finger-like"/>
    <property type="match status" value="1"/>
</dbReference>
<dbReference type="SMART" id="SM00547">
    <property type="entry name" value="ZnF_RBZ"/>
    <property type="match status" value="1"/>
</dbReference>
<keyword evidence="4" id="KW-0862">Zinc</keyword>